<organism evidence="2">
    <name type="scientific">Tanacetum cinerariifolium</name>
    <name type="common">Dalmatian daisy</name>
    <name type="synonym">Chrysanthemum cinerariifolium</name>
    <dbReference type="NCBI Taxonomy" id="118510"/>
    <lineage>
        <taxon>Eukaryota</taxon>
        <taxon>Viridiplantae</taxon>
        <taxon>Streptophyta</taxon>
        <taxon>Embryophyta</taxon>
        <taxon>Tracheophyta</taxon>
        <taxon>Spermatophyta</taxon>
        <taxon>Magnoliopsida</taxon>
        <taxon>eudicotyledons</taxon>
        <taxon>Gunneridae</taxon>
        <taxon>Pentapetalae</taxon>
        <taxon>asterids</taxon>
        <taxon>campanulids</taxon>
        <taxon>Asterales</taxon>
        <taxon>Asteraceae</taxon>
        <taxon>Asteroideae</taxon>
        <taxon>Anthemideae</taxon>
        <taxon>Anthemidinae</taxon>
        <taxon>Tanacetum</taxon>
    </lineage>
</organism>
<evidence type="ECO:0000256" key="1">
    <source>
        <dbReference type="SAM" id="MobiDB-lite"/>
    </source>
</evidence>
<name>A0A699ILG6_TANCI</name>
<dbReference type="AlphaFoldDB" id="A0A699ILG6"/>
<accession>A0A699ILG6</accession>
<comment type="caution">
    <text evidence="2">The sequence shown here is derived from an EMBL/GenBank/DDBJ whole genome shotgun (WGS) entry which is preliminary data.</text>
</comment>
<feature type="region of interest" description="Disordered" evidence="1">
    <location>
        <begin position="160"/>
        <end position="183"/>
    </location>
</feature>
<proteinExistence type="predicted"/>
<reference evidence="2" key="1">
    <citation type="journal article" date="2019" name="Sci. Rep.">
        <title>Draft genome of Tanacetum cinerariifolium, the natural source of mosquito coil.</title>
        <authorList>
            <person name="Yamashiro T."/>
            <person name="Shiraishi A."/>
            <person name="Satake H."/>
            <person name="Nakayama K."/>
        </authorList>
    </citation>
    <scope>NUCLEOTIDE SEQUENCE</scope>
</reference>
<evidence type="ECO:0000313" key="2">
    <source>
        <dbReference type="EMBL" id="GEZ49137.1"/>
    </source>
</evidence>
<sequence length="183" mass="20223">MRGRAFSKCEIFVYSEVNTKSTLHLCSHLLTVSRLYPTVEVCGVKRRHENTRQGGQVVGLKMVALRTGTISLAEQHEFALKFLSSSTFEQTTRSDPAGTAVGSNTGHGNLRQSCSVVKGCREQKYERSKYSLMGTPQIEMTFKVDANGISNVNLRTKELAKQKRSLSPTTGSDLARKKSSLYA</sequence>
<gene>
    <name evidence="2" type="ORF">Tci_521110</name>
</gene>
<dbReference type="EMBL" id="BKCJ010285358">
    <property type="protein sequence ID" value="GEZ49137.1"/>
    <property type="molecule type" value="Genomic_DNA"/>
</dbReference>
<protein>
    <submittedName>
        <fullName evidence="2">Uncharacterized protein</fullName>
    </submittedName>
</protein>